<gene>
    <name evidence="1" type="ORF">IAC51_05935</name>
</gene>
<protein>
    <submittedName>
        <fullName evidence="1">Uncharacterized protein</fullName>
    </submittedName>
</protein>
<proteinExistence type="predicted"/>
<comment type="caution">
    <text evidence="1">The sequence shown here is derived from an EMBL/GenBank/DDBJ whole genome shotgun (WGS) entry which is preliminary data.</text>
</comment>
<evidence type="ECO:0000313" key="1">
    <source>
        <dbReference type="EMBL" id="MBO8440175.1"/>
    </source>
</evidence>
<dbReference type="AlphaFoldDB" id="A0A940IF26"/>
<accession>A0A940IF26</accession>
<evidence type="ECO:0000313" key="2">
    <source>
        <dbReference type="Proteomes" id="UP000712007"/>
    </source>
</evidence>
<reference evidence="1" key="1">
    <citation type="submission" date="2020-10" db="EMBL/GenBank/DDBJ databases">
        <authorList>
            <person name="Gilroy R."/>
        </authorList>
    </citation>
    <scope>NUCLEOTIDE SEQUENCE</scope>
    <source>
        <strain evidence="1">3924</strain>
    </source>
</reference>
<organism evidence="1 2">
    <name type="scientific">Candidatus Aphodosoma intestinipullorum</name>
    <dbReference type="NCBI Taxonomy" id="2840674"/>
    <lineage>
        <taxon>Bacteria</taxon>
        <taxon>Pseudomonadati</taxon>
        <taxon>Bacteroidota</taxon>
        <taxon>Bacteroidia</taxon>
        <taxon>Bacteroidales</taxon>
        <taxon>Candidatus Aphodosoma</taxon>
    </lineage>
</organism>
<reference evidence="1" key="2">
    <citation type="journal article" date="2021" name="PeerJ">
        <title>Extensive microbial diversity within the chicken gut microbiome revealed by metagenomics and culture.</title>
        <authorList>
            <person name="Gilroy R."/>
            <person name="Ravi A."/>
            <person name="Getino M."/>
            <person name="Pursley I."/>
            <person name="Horton D.L."/>
            <person name="Alikhan N.F."/>
            <person name="Baker D."/>
            <person name="Gharbi K."/>
            <person name="Hall N."/>
            <person name="Watson M."/>
            <person name="Adriaenssens E.M."/>
            <person name="Foster-Nyarko E."/>
            <person name="Jarju S."/>
            <person name="Secka A."/>
            <person name="Antonio M."/>
            <person name="Oren A."/>
            <person name="Chaudhuri R.R."/>
            <person name="La Ragione R."/>
            <person name="Hildebrand F."/>
            <person name="Pallen M.J."/>
        </authorList>
    </citation>
    <scope>NUCLEOTIDE SEQUENCE</scope>
    <source>
        <strain evidence="1">3924</strain>
    </source>
</reference>
<dbReference type="EMBL" id="JADIMV010000102">
    <property type="protein sequence ID" value="MBO8440175.1"/>
    <property type="molecule type" value="Genomic_DNA"/>
</dbReference>
<sequence>MTKAAHTIASIAASLCYKLSSSPKEKLLHGKRCGEKKSEKIFGTNEKKP</sequence>
<dbReference type="Proteomes" id="UP000712007">
    <property type="component" value="Unassembled WGS sequence"/>
</dbReference>
<name>A0A940IF26_9BACT</name>